<dbReference type="SUPFAM" id="SSF64167">
    <property type="entry name" value="SurE-like"/>
    <property type="match status" value="1"/>
</dbReference>
<feature type="domain" description="Survival protein SurE-like phosphatase/nucleotidase" evidence="10">
    <location>
        <begin position="4"/>
        <end position="180"/>
    </location>
</feature>
<dbReference type="PANTHER" id="PTHR30457:SF12">
    <property type="entry name" value="5'_3'-NUCLEOTIDASE SURE"/>
    <property type="match status" value="1"/>
</dbReference>
<dbReference type="InterPro" id="IPR036523">
    <property type="entry name" value="SurE-like_sf"/>
</dbReference>
<keyword evidence="7 9" id="KW-0547">Nucleotide-binding</keyword>
<dbReference type="GO" id="GO:0000166">
    <property type="term" value="F:nucleotide binding"/>
    <property type="evidence" value="ECO:0007669"/>
    <property type="project" value="UniProtKB-KW"/>
</dbReference>
<evidence type="ECO:0000256" key="5">
    <source>
        <dbReference type="ARBA" id="ARBA00022490"/>
    </source>
</evidence>
<keyword evidence="8 9" id="KW-0378">Hydrolase</keyword>
<gene>
    <name evidence="9" type="primary">surE</name>
    <name evidence="11" type="ORF">HGMM_F21E04C22</name>
</gene>
<dbReference type="GO" id="GO:0046872">
    <property type="term" value="F:metal ion binding"/>
    <property type="evidence" value="ECO:0007669"/>
    <property type="project" value="UniProtKB-UniRule"/>
</dbReference>
<dbReference type="NCBIfam" id="NF001490">
    <property type="entry name" value="PRK00346.1-4"/>
    <property type="match status" value="1"/>
</dbReference>
<reference evidence="11" key="1">
    <citation type="journal article" date="2005" name="Environ. Microbiol.">
        <title>Genetic and functional properties of uncultivated thermophilic crenarchaeotes from a subsurface gold mine as revealed by analysis of genome fragments.</title>
        <authorList>
            <person name="Nunoura T."/>
            <person name="Hirayama H."/>
            <person name="Takami H."/>
            <person name="Oida H."/>
            <person name="Nishi S."/>
            <person name="Shimamura S."/>
            <person name="Suzuki Y."/>
            <person name="Inagaki F."/>
            <person name="Takai K."/>
            <person name="Nealson K.H."/>
            <person name="Horikoshi K."/>
        </authorList>
    </citation>
    <scope>NUCLEOTIDE SEQUENCE</scope>
</reference>
<evidence type="ECO:0000256" key="8">
    <source>
        <dbReference type="ARBA" id="ARBA00022801"/>
    </source>
</evidence>
<dbReference type="HAMAP" id="MF_00060">
    <property type="entry name" value="SurE"/>
    <property type="match status" value="1"/>
</dbReference>
<evidence type="ECO:0000256" key="2">
    <source>
        <dbReference type="ARBA" id="ARBA00001946"/>
    </source>
</evidence>
<dbReference type="InterPro" id="IPR030048">
    <property type="entry name" value="SurE"/>
</dbReference>
<dbReference type="GO" id="GO:0004309">
    <property type="term" value="F:exopolyphosphatase activity"/>
    <property type="evidence" value="ECO:0007669"/>
    <property type="project" value="TreeGrafter"/>
</dbReference>
<sequence length="257" mass="28263">MPRILVTNDDGIHAEGIRKLEEQLRAVGEVIVVAPSHEMSAASHALTLGRPLRIDRIDDHHFAVDGTPTDCVTLAMGEILREAPPDIIVSGINHGGNLGDDVLYSGTVAGALEALVYGLPGVAISQVGRGEVDFEPAAHFAAILVRRVLAEGLPDRTVLNVNVPRGPIRGVRFTHQGTRVARIRIHHGVDPRGRRYYWIGEEHAEWNHEEMSDYEAIREGYISITPLHNNLTNFRALEALHAWAALTDEFALPESKR</sequence>
<dbReference type="NCBIfam" id="TIGR00087">
    <property type="entry name" value="surE"/>
    <property type="match status" value="1"/>
</dbReference>
<accession>H5SFE8</accession>
<dbReference type="GO" id="GO:0008253">
    <property type="term" value="F:5'-nucleotidase activity"/>
    <property type="evidence" value="ECO:0007669"/>
    <property type="project" value="UniProtKB-UniRule"/>
</dbReference>
<evidence type="ECO:0000256" key="3">
    <source>
        <dbReference type="ARBA" id="ARBA00004496"/>
    </source>
</evidence>
<keyword evidence="6 9" id="KW-0479">Metal-binding</keyword>
<dbReference type="AlphaFoldDB" id="H5SFE8"/>
<name>H5SFE8_9BACT</name>
<dbReference type="PANTHER" id="PTHR30457">
    <property type="entry name" value="5'-NUCLEOTIDASE SURE"/>
    <property type="match status" value="1"/>
</dbReference>
<dbReference type="FunFam" id="3.40.1210.10:FF:000001">
    <property type="entry name" value="5'/3'-nucleotidase SurE"/>
    <property type="match status" value="1"/>
</dbReference>
<keyword evidence="5 9" id="KW-0963">Cytoplasm</keyword>
<evidence type="ECO:0000256" key="6">
    <source>
        <dbReference type="ARBA" id="ARBA00022723"/>
    </source>
</evidence>
<evidence type="ECO:0000256" key="1">
    <source>
        <dbReference type="ARBA" id="ARBA00000815"/>
    </source>
</evidence>
<feature type="binding site" evidence="9">
    <location>
        <position position="93"/>
    </location>
    <ligand>
        <name>a divalent metal cation</name>
        <dbReference type="ChEBI" id="CHEBI:60240"/>
    </ligand>
</feature>
<comment type="cofactor">
    <cofactor evidence="9">
        <name>a divalent metal cation</name>
        <dbReference type="ChEBI" id="CHEBI:60240"/>
    </cofactor>
    <text evidence="9">Binds 1 divalent metal cation per subunit.</text>
</comment>
<proteinExistence type="inferred from homology"/>
<feature type="binding site" evidence="9">
    <location>
        <position position="10"/>
    </location>
    <ligand>
        <name>a divalent metal cation</name>
        <dbReference type="ChEBI" id="CHEBI:60240"/>
    </ligand>
</feature>
<evidence type="ECO:0000256" key="9">
    <source>
        <dbReference type="HAMAP-Rule" id="MF_00060"/>
    </source>
</evidence>
<comment type="cofactor">
    <cofactor evidence="2">
        <name>Mg(2+)</name>
        <dbReference type="ChEBI" id="CHEBI:18420"/>
    </cofactor>
</comment>
<organism evidence="11">
    <name type="scientific">uncultured Acidobacteriota bacterium</name>
    <dbReference type="NCBI Taxonomy" id="171953"/>
    <lineage>
        <taxon>Bacteria</taxon>
        <taxon>Pseudomonadati</taxon>
        <taxon>Acidobacteriota</taxon>
        <taxon>environmental samples</taxon>
    </lineage>
</organism>
<protein>
    <recommendedName>
        <fullName evidence="9">5'-nucleotidase SurE</fullName>
        <ecNumber evidence="9">3.1.3.5</ecNumber>
    </recommendedName>
    <alternativeName>
        <fullName evidence="9">Nucleoside 5'-monophosphate phosphohydrolase</fullName>
    </alternativeName>
</protein>
<dbReference type="Gene3D" id="3.40.1210.10">
    <property type="entry name" value="Survival protein SurE-like phosphatase/nucleotidase"/>
    <property type="match status" value="1"/>
</dbReference>
<feature type="binding site" evidence="9">
    <location>
        <position position="40"/>
    </location>
    <ligand>
        <name>a divalent metal cation</name>
        <dbReference type="ChEBI" id="CHEBI:60240"/>
    </ligand>
</feature>
<comment type="function">
    <text evidence="9">Nucleotidase that shows phosphatase activity on nucleoside 5'-monophosphates.</text>
</comment>
<comment type="similarity">
    <text evidence="4 9">Belongs to the SurE nucleotidase family.</text>
</comment>
<evidence type="ECO:0000256" key="4">
    <source>
        <dbReference type="ARBA" id="ARBA00011062"/>
    </source>
</evidence>
<dbReference type="InterPro" id="IPR002828">
    <property type="entry name" value="SurE-like_Pase/nucleotidase"/>
</dbReference>
<evidence type="ECO:0000256" key="7">
    <source>
        <dbReference type="ARBA" id="ARBA00022741"/>
    </source>
</evidence>
<dbReference type="GO" id="GO:0008254">
    <property type="term" value="F:3'-nucleotidase activity"/>
    <property type="evidence" value="ECO:0007669"/>
    <property type="project" value="TreeGrafter"/>
</dbReference>
<reference evidence="11" key="2">
    <citation type="journal article" date="2012" name="PLoS ONE">
        <title>A Deeply Branching Thermophilic Bacterium with an Ancient Acetyl-CoA Pathway Dominates a Subsurface Ecosystem.</title>
        <authorList>
            <person name="Takami H."/>
            <person name="Noguchi H."/>
            <person name="Takaki Y."/>
            <person name="Uchiyama I."/>
            <person name="Toyoda A."/>
            <person name="Nishi S."/>
            <person name="Chee G.-J."/>
            <person name="Arai W."/>
            <person name="Nunoura T."/>
            <person name="Itoh T."/>
            <person name="Hattori M."/>
            <person name="Takai K."/>
        </authorList>
    </citation>
    <scope>NUCLEOTIDE SEQUENCE</scope>
</reference>
<dbReference type="GO" id="GO:0005737">
    <property type="term" value="C:cytoplasm"/>
    <property type="evidence" value="ECO:0007669"/>
    <property type="project" value="UniProtKB-SubCell"/>
</dbReference>
<dbReference type="Pfam" id="PF01975">
    <property type="entry name" value="SurE"/>
    <property type="match status" value="1"/>
</dbReference>
<evidence type="ECO:0000259" key="10">
    <source>
        <dbReference type="Pfam" id="PF01975"/>
    </source>
</evidence>
<comment type="catalytic activity">
    <reaction evidence="1 9">
        <text>a ribonucleoside 5'-phosphate + H2O = a ribonucleoside + phosphate</text>
        <dbReference type="Rhea" id="RHEA:12484"/>
        <dbReference type="ChEBI" id="CHEBI:15377"/>
        <dbReference type="ChEBI" id="CHEBI:18254"/>
        <dbReference type="ChEBI" id="CHEBI:43474"/>
        <dbReference type="ChEBI" id="CHEBI:58043"/>
        <dbReference type="EC" id="3.1.3.5"/>
    </reaction>
</comment>
<evidence type="ECO:0000313" key="11">
    <source>
        <dbReference type="EMBL" id="BAL54884.1"/>
    </source>
</evidence>
<dbReference type="EC" id="3.1.3.5" evidence="9"/>
<feature type="binding site" evidence="9">
    <location>
        <position position="9"/>
    </location>
    <ligand>
        <name>a divalent metal cation</name>
        <dbReference type="ChEBI" id="CHEBI:60240"/>
    </ligand>
</feature>
<dbReference type="EMBL" id="AP011702">
    <property type="protein sequence ID" value="BAL54884.1"/>
    <property type="molecule type" value="Genomic_DNA"/>
</dbReference>
<comment type="subcellular location">
    <subcellularLocation>
        <location evidence="3 9">Cytoplasm</location>
    </subcellularLocation>
</comment>